<accession>A0A7C4D2M4</accession>
<evidence type="ECO:0000313" key="1">
    <source>
        <dbReference type="EMBL" id="HGM46762.1"/>
    </source>
</evidence>
<protein>
    <submittedName>
        <fullName evidence="1">Uncharacterized protein</fullName>
    </submittedName>
</protein>
<gene>
    <name evidence="1" type="ORF">ENU21_03275</name>
</gene>
<reference evidence="1" key="1">
    <citation type="journal article" date="2020" name="mSystems">
        <title>Genome- and Community-Level Interaction Insights into Carbon Utilization and Element Cycling Functions of Hydrothermarchaeota in Hydrothermal Sediment.</title>
        <authorList>
            <person name="Zhou Z."/>
            <person name="Liu Y."/>
            <person name="Xu W."/>
            <person name="Pan J."/>
            <person name="Luo Z.H."/>
            <person name="Li M."/>
        </authorList>
    </citation>
    <scope>NUCLEOTIDE SEQUENCE</scope>
    <source>
        <strain evidence="1">SpSt-649</strain>
    </source>
</reference>
<dbReference type="EMBL" id="DTBQ01000090">
    <property type="protein sequence ID" value="HGM46762.1"/>
    <property type="molecule type" value="Genomic_DNA"/>
</dbReference>
<organism evidence="1">
    <name type="scientific">Thermofilum pendens</name>
    <dbReference type="NCBI Taxonomy" id="2269"/>
    <lineage>
        <taxon>Archaea</taxon>
        <taxon>Thermoproteota</taxon>
        <taxon>Thermoprotei</taxon>
        <taxon>Thermofilales</taxon>
        <taxon>Thermofilaceae</taxon>
        <taxon>Thermofilum</taxon>
    </lineage>
</organism>
<name>A0A7C4D2M4_THEPE</name>
<dbReference type="AlphaFoldDB" id="A0A7C4D2M4"/>
<comment type="caution">
    <text evidence="1">The sequence shown here is derived from an EMBL/GenBank/DDBJ whole genome shotgun (WGS) entry which is preliminary data.</text>
</comment>
<sequence length="178" mass="19816">MTPGYLEAGELRGALTVFLSELVETASKAGLRATPGGVVSGMGFDYAVPYLIVQGLYARGMLRRRNGFFELTESGREFVRISVEIAAMTIGASEFPEADSGRLLGAVVYALFDWSNTRRTASEHLEYAKRVRDELVKLREEPELFKLAAVLLPRMYYENGYTPLKLIESIRRVLGNKA</sequence>
<proteinExistence type="predicted"/>